<name>A0A5R9FNW4_9ACTN</name>
<dbReference type="SUPFAM" id="SSF51556">
    <property type="entry name" value="Metallo-dependent hydrolases"/>
    <property type="match status" value="1"/>
</dbReference>
<reference evidence="2 3" key="1">
    <citation type="submission" date="2019-05" db="EMBL/GenBank/DDBJ databases">
        <title>Streptomyces sp. NEAU-C151, a novel actinomycete isolated from soil.</title>
        <authorList>
            <person name="Han L."/>
            <person name="Jiang H."/>
        </authorList>
    </citation>
    <scope>NUCLEOTIDE SEQUENCE [LARGE SCALE GENOMIC DNA]</scope>
    <source>
        <strain evidence="2 3">NEAU-C151</strain>
    </source>
</reference>
<dbReference type="CDD" id="cd01300">
    <property type="entry name" value="YtcJ_like"/>
    <property type="match status" value="1"/>
</dbReference>
<dbReference type="EMBL" id="VBZC01000044">
    <property type="protein sequence ID" value="TLS42224.1"/>
    <property type="molecule type" value="Genomic_DNA"/>
</dbReference>
<evidence type="ECO:0000313" key="2">
    <source>
        <dbReference type="EMBL" id="TLS42224.1"/>
    </source>
</evidence>
<dbReference type="GO" id="GO:0016810">
    <property type="term" value="F:hydrolase activity, acting on carbon-nitrogen (but not peptide) bonds"/>
    <property type="evidence" value="ECO:0007669"/>
    <property type="project" value="InterPro"/>
</dbReference>
<protein>
    <submittedName>
        <fullName evidence="2">Amidohydrolase</fullName>
    </submittedName>
</protein>
<accession>A0A5R9FNW4</accession>
<dbReference type="Gene3D" id="3.20.20.140">
    <property type="entry name" value="Metal-dependent hydrolases"/>
    <property type="match status" value="1"/>
</dbReference>
<proteinExistence type="predicted"/>
<dbReference type="InterPro" id="IPR032466">
    <property type="entry name" value="Metal_Hydrolase"/>
</dbReference>
<dbReference type="InterPro" id="IPR033932">
    <property type="entry name" value="YtcJ-like"/>
</dbReference>
<sequence length="536" mass="56382">MDLVVTADRVRTLADADNGVTAVAIRAGRIAAVGTRDDVAAWRGPATRVIDLGAATVTPGFIDAHVHPVLGAQLTRGVGLLGLDLEGVRRALAAHAATLEPGAWVLGWGLDPNVVHGRSLTAADIDDVLGGRPALVRLFDGHSALASSGALRVTGVDGPVAFDQRSEVVCEADGTPTGLLLEAAAIALVDSAVPTPTVEELAVRTHEALSRMAALGITAAHALEHAPQASAVYDLIEAEHELPVRLRCSPWVQPGTTERDWAAVAALQATGGRRWQVRGAKLFIDGTVDNGTAWLADPDSLGQSTSPYWPDPAEYSRAIAWFDAHDVPTATHAIGDEGVRHALRALARAGGRVPHRIEHIETIPDDLVDAFARLPVTASMQPTHCTEYTAPDQSDNWSSRLGPTRASRGWRIRDLREAGARVALGSDWPIADFDPRGILAAARLRRRGGAPERAPIQPDQAITALMALEGYTTHAAWSVGEQAEAGTIEVGKRADLTAFAVDPMLAPPDELVDASIMLTVSEGAITHESLVGAAGS</sequence>
<feature type="domain" description="Amidohydrolase 3" evidence="1">
    <location>
        <begin position="48"/>
        <end position="526"/>
    </location>
</feature>
<dbReference type="Gene3D" id="2.30.40.10">
    <property type="entry name" value="Urease, subunit C, domain 1"/>
    <property type="match status" value="1"/>
</dbReference>
<gene>
    <name evidence="2" type="ORF">FE633_32070</name>
</gene>
<evidence type="ECO:0000259" key="1">
    <source>
        <dbReference type="Pfam" id="PF07969"/>
    </source>
</evidence>
<comment type="caution">
    <text evidence="2">The sequence shown here is derived from an EMBL/GenBank/DDBJ whole genome shotgun (WGS) entry which is preliminary data.</text>
</comment>
<evidence type="ECO:0000313" key="3">
    <source>
        <dbReference type="Proteomes" id="UP000305906"/>
    </source>
</evidence>
<dbReference type="InterPro" id="IPR013108">
    <property type="entry name" value="Amidohydro_3"/>
</dbReference>
<keyword evidence="3" id="KW-1185">Reference proteome</keyword>
<dbReference type="Proteomes" id="UP000305906">
    <property type="component" value="Unassembled WGS sequence"/>
</dbReference>
<keyword evidence="2" id="KW-0378">Hydrolase</keyword>
<dbReference type="AlphaFoldDB" id="A0A5R9FNW4"/>
<dbReference type="PANTHER" id="PTHR22642">
    <property type="entry name" value="IMIDAZOLONEPROPIONASE"/>
    <property type="match status" value="1"/>
</dbReference>
<dbReference type="Gene3D" id="3.10.310.70">
    <property type="match status" value="1"/>
</dbReference>
<dbReference type="Pfam" id="PF07969">
    <property type="entry name" value="Amidohydro_3"/>
    <property type="match status" value="1"/>
</dbReference>
<dbReference type="InterPro" id="IPR011059">
    <property type="entry name" value="Metal-dep_hydrolase_composite"/>
</dbReference>
<dbReference type="SUPFAM" id="SSF51338">
    <property type="entry name" value="Composite domain of metallo-dependent hydrolases"/>
    <property type="match status" value="1"/>
</dbReference>
<organism evidence="2 3">
    <name type="scientific">Streptomyces montanus</name>
    <dbReference type="NCBI Taxonomy" id="2580423"/>
    <lineage>
        <taxon>Bacteria</taxon>
        <taxon>Bacillati</taxon>
        <taxon>Actinomycetota</taxon>
        <taxon>Actinomycetes</taxon>
        <taxon>Kitasatosporales</taxon>
        <taxon>Streptomycetaceae</taxon>
        <taxon>Streptomyces</taxon>
    </lineage>
</organism>
<dbReference type="PANTHER" id="PTHR22642:SF2">
    <property type="entry name" value="PROTEIN LONG AFTER FAR-RED 3"/>
    <property type="match status" value="1"/>
</dbReference>